<dbReference type="EMBL" id="CAJVPY010030858">
    <property type="protein sequence ID" value="CAG8795876.1"/>
    <property type="molecule type" value="Genomic_DNA"/>
</dbReference>
<sequence length="48" mass="5705">SWETIKFLHILKVDIEEAWEGEFVPYLQQSEWKVVDGFYNYVNVGKAV</sequence>
<accession>A0A9N9P6W9</accession>
<name>A0A9N9P6W9_9GLOM</name>
<reference evidence="1" key="1">
    <citation type="submission" date="2021-06" db="EMBL/GenBank/DDBJ databases">
        <authorList>
            <person name="Kallberg Y."/>
            <person name="Tangrot J."/>
            <person name="Rosling A."/>
        </authorList>
    </citation>
    <scope>NUCLEOTIDE SEQUENCE</scope>
    <source>
        <strain evidence="1">MA453B</strain>
    </source>
</reference>
<evidence type="ECO:0000313" key="1">
    <source>
        <dbReference type="EMBL" id="CAG8795876.1"/>
    </source>
</evidence>
<gene>
    <name evidence="1" type="ORF">DERYTH_LOCUS22364</name>
</gene>
<evidence type="ECO:0000313" key="2">
    <source>
        <dbReference type="Proteomes" id="UP000789405"/>
    </source>
</evidence>
<dbReference type="AlphaFoldDB" id="A0A9N9P6W9"/>
<dbReference type="Proteomes" id="UP000789405">
    <property type="component" value="Unassembled WGS sequence"/>
</dbReference>
<organism evidence="1 2">
    <name type="scientific">Dentiscutata erythropus</name>
    <dbReference type="NCBI Taxonomy" id="1348616"/>
    <lineage>
        <taxon>Eukaryota</taxon>
        <taxon>Fungi</taxon>
        <taxon>Fungi incertae sedis</taxon>
        <taxon>Mucoromycota</taxon>
        <taxon>Glomeromycotina</taxon>
        <taxon>Glomeromycetes</taxon>
        <taxon>Diversisporales</taxon>
        <taxon>Gigasporaceae</taxon>
        <taxon>Dentiscutata</taxon>
    </lineage>
</organism>
<protein>
    <submittedName>
        <fullName evidence="1">6688_t:CDS:1</fullName>
    </submittedName>
</protein>
<keyword evidence="2" id="KW-1185">Reference proteome</keyword>
<proteinExistence type="predicted"/>
<comment type="caution">
    <text evidence="1">The sequence shown here is derived from an EMBL/GenBank/DDBJ whole genome shotgun (WGS) entry which is preliminary data.</text>
</comment>
<feature type="non-terminal residue" evidence="1">
    <location>
        <position position="1"/>
    </location>
</feature>